<feature type="region of interest" description="Disordered" evidence="1">
    <location>
        <begin position="87"/>
        <end position="107"/>
    </location>
</feature>
<evidence type="ECO:0000313" key="3">
    <source>
        <dbReference type="Proteomes" id="UP000836404"/>
    </source>
</evidence>
<sequence length="107" mass="9852">KKQRRLGGGGLGGGGLKFLTASGSAGAGAGAGAGASTSAGSGSASAGPSVSGMRKGWALSDENASLNPSSELGLPLALSPIKPGLGASRKVGGGGGAGGMPSFLSRR</sequence>
<feature type="non-terminal residue" evidence="2">
    <location>
        <position position="1"/>
    </location>
</feature>
<protein>
    <submittedName>
        <fullName evidence="2">Uncharacterized protein</fullName>
    </submittedName>
</protein>
<feature type="compositionally biased region" description="Low complexity" evidence="1">
    <location>
        <begin position="34"/>
        <end position="52"/>
    </location>
</feature>
<dbReference type="AlphaFoldDB" id="A0A9N8QCC9"/>
<gene>
    <name evidence="2" type="ORF">JKILLFL_G1385</name>
</gene>
<comment type="caution">
    <text evidence="2">The sequence shown here is derived from an EMBL/GenBank/DDBJ whole genome shotgun (WGS) entry which is preliminary data.</text>
</comment>
<evidence type="ECO:0000313" key="2">
    <source>
        <dbReference type="EMBL" id="CAD6917274.1"/>
    </source>
</evidence>
<dbReference type="EMBL" id="CAJHJF010001490">
    <property type="protein sequence ID" value="CAD6917274.1"/>
    <property type="molecule type" value="Genomic_DNA"/>
</dbReference>
<feature type="region of interest" description="Disordered" evidence="1">
    <location>
        <begin position="25"/>
        <end position="55"/>
    </location>
</feature>
<proteinExistence type="predicted"/>
<accession>A0A9N8QCC9</accession>
<name>A0A9N8QCC9_9BASI</name>
<organism evidence="2 3">
    <name type="scientific">Tilletia laevis</name>
    <dbReference type="NCBI Taxonomy" id="157183"/>
    <lineage>
        <taxon>Eukaryota</taxon>
        <taxon>Fungi</taxon>
        <taxon>Dikarya</taxon>
        <taxon>Basidiomycota</taxon>
        <taxon>Ustilaginomycotina</taxon>
        <taxon>Exobasidiomycetes</taxon>
        <taxon>Tilletiales</taxon>
        <taxon>Tilletiaceae</taxon>
        <taxon>Tilletia</taxon>
    </lineage>
</organism>
<dbReference type="Proteomes" id="UP000836404">
    <property type="component" value="Unassembled WGS sequence"/>
</dbReference>
<keyword evidence="3" id="KW-1185">Reference proteome</keyword>
<evidence type="ECO:0000256" key="1">
    <source>
        <dbReference type="SAM" id="MobiDB-lite"/>
    </source>
</evidence>
<reference evidence="2 3" key="1">
    <citation type="submission" date="2020-10" db="EMBL/GenBank/DDBJ databases">
        <authorList>
            <person name="Sedaghatjoo S."/>
        </authorList>
    </citation>
    <scope>NUCLEOTIDE SEQUENCE [LARGE SCALE GENOMIC DNA]</scope>
    <source>
        <strain evidence="2 3">LLFL</strain>
    </source>
</reference>